<dbReference type="GeneID" id="93480884"/>
<dbReference type="PATRIC" id="fig|500635.8.peg.1118"/>
<feature type="domain" description="Thiamine phosphate synthase/TenI" evidence="3">
    <location>
        <begin position="40"/>
        <end position="207"/>
    </location>
</feature>
<gene>
    <name evidence="4" type="ORF">MITSMUL_03749</name>
</gene>
<dbReference type="Gene3D" id="3.20.20.70">
    <property type="entry name" value="Aldolase class I"/>
    <property type="match status" value="1"/>
</dbReference>
<dbReference type="PANTHER" id="PTHR20857">
    <property type="entry name" value="THIAMINE-PHOSPHATE PYROPHOSPHORYLASE"/>
    <property type="match status" value="1"/>
</dbReference>
<dbReference type="AlphaFoldDB" id="C9KKP9"/>
<reference evidence="4" key="1">
    <citation type="submission" date="2009-09" db="EMBL/GenBank/DDBJ databases">
        <authorList>
            <person name="Weinstock G."/>
            <person name="Sodergren E."/>
            <person name="Clifton S."/>
            <person name="Fulton L."/>
            <person name="Fulton B."/>
            <person name="Courtney L."/>
            <person name="Fronick C."/>
            <person name="Harrison M."/>
            <person name="Strong C."/>
            <person name="Farmer C."/>
            <person name="Delahaunty K."/>
            <person name="Markovic C."/>
            <person name="Hall O."/>
            <person name="Minx P."/>
            <person name="Tomlinson C."/>
            <person name="Mitreva M."/>
            <person name="Nelson J."/>
            <person name="Hou S."/>
            <person name="Wollam A."/>
            <person name="Pepin K.H."/>
            <person name="Johnson M."/>
            <person name="Bhonagiri V."/>
            <person name="Nash W.E."/>
            <person name="Warren W."/>
            <person name="Chinwalla A."/>
            <person name="Mardis E.R."/>
            <person name="Wilson R.K."/>
        </authorList>
    </citation>
    <scope>NUCLEOTIDE SEQUENCE [LARGE SCALE GENOMIC DNA]</scope>
    <source>
        <strain evidence="4">DSM 20544</strain>
    </source>
</reference>
<dbReference type="CDD" id="cd00564">
    <property type="entry name" value="TMP_TenI"/>
    <property type="match status" value="1"/>
</dbReference>
<keyword evidence="5" id="KW-1185">Reference proteome</keyword>
<name>C9KKP9_9FIRM</name>
<dbReference type="EMBL" id="ABWK02000009">
    <property type="protein sequence ID" value="EEX69699.1"/>
    <property type="molecule type" value="Genomic_DNA"/>
</dbReference>
<evidence type="ECO:0000259" key="3">
    <source>
        <dbReference type="Pfam" id="PF02581"/>
    </source>
</evidence>
<dbReference type="InterPro" id="IPR013785">
    <property type="entry name" value="Aldolase_TIM"/>
</dbReference>
<dbReference type="Pfam" id="PF02581">
    <property type="entry name" value="TMP-TENI"/>
    <property type="match status" value="1"/>
</dbReference>
<dbReference type="RefSeq" id="WP_005839998.1">
    <property type="nucleotide sequence ID" value="NZ_GG697141.2"/>
</dbReference>
<dbReference type="SUPFAM" id="SSF51391">
    <property type="entry name" value="Thiamin phosphate synthase"/>
    <property type="match status" value="1"/>
</dbReference>
<dbReference type="Proteomes" id="UP000003671">
    <property type="component" value="Unassembled WGS sequence"/>
</dbReference>
<evidence type="ECO:0000256" key="2">
    <source>
        <dbReference type="ARBA" id="ARBA00022977"/>
    </source>
</evidence>
<dbReference type="STRING" id="500635.MITSMUL_03749"/>
<dbReference type="InterPro" id="IPR022998">
    <property type="entry name" value="ThiamineP_synth_TenI"/>
</dbReference>
<dbReference type="InterPro" id="IPR036206">
    <property type="entry name" value="ThiamineP_synth_sf"/>
</dbReference>
<accession>C9KKP9</accession>
<dbReference type="eggNOG" id="COG0352">
    <property type="taxonomic scope" value="Bacteria"/>
</dbReference>
<organism evidence="4 5">
    <name type="scientific">Mitsuokella multacida DSM 20544</name>
    <dbReference type="NCBI Taxonomy" id="500635"/>
    <lineage>
        <taxon>Bacteria</taxon>
        <taxon>Bacillati</taxon>
        <taxon>Bacillota</taxon>
        <taxon>Negativicutes</taxon>
        <taxon>Selenomonadales</taxon>
        <taxon>Selenomonadaceae</taxon>
        <taxon>Mitsuokella</taxon>
    </lineage>
</organism>
<proteinExistence type="predicted"/>
<sequence length="223" mass="24154">MSISKKFPPAKQEKQSETLNRLICVTNRHLFDDIEDAGGQPSFLARLERIAAAHPAAIVLREKDMEEGAYEALAREVQAICLRHQVPFIAHTFVGAAAHLGADGLHLPLPLLRRLRESRAVLPAHLGTSCHSLEDVREAERLGCSYLIAGHIYATSCKPGLPPRGLAFLREVTAATELPVYAIGGITPARLREVLAAGAAGGCAMSSLMQGNLWLTKIPENNR</sequence>
<comment type="pathway">
    <text evidence="1">Cofactor biosynthesis; thiamine diphosphate biosynthesis.</text>
</comment>
<comment type="caution">
    <text evidence="4">The sequence shown here is derived from an EMBL/GenBank/DDBJ whole genome shotgun (WGS) entry which is preliminary data.</text>
</comment>
<dbReference type="HOGENOM" id="CLU_018272_3_4_9"/>
<evidence type="ECO:0000313" key="4">
    <source>
        <dbReference type="EMBL" id="EEX69699.1"/>
    </source>
</evidence>
<dbReference type="GO" id="GO:0005737">
    <property type="term" value="C:cytoplasm"/>
    <property type="evidence" value="ECO:0007669"/>
    <property type="project" value="TreeGrafter"/>
</dbReference>
<dbReference type="PANTHER" id="PTHR20857:SF15">
    <property type="entry name" value="THIAMINE-PHOSPHATE SYNTHASE"/>
    <property type="match status" value="1"/>
</dbReference>
<evidence type="ECO:0000256" key="1">
    <source>
        <dbReference type="ARBA" id="ARBA00004948"/>
    </source>
</evidence>
<dbReference type="GO" id="GO:0009228">
    <property type="term" value="P:thiamine biosynthetic process"/>
    <property type="evidence" value="ECO:0007669"/>
    <property type="project" value="UniProtKB-KW"/>
</dbReference>
<dbReference type="GO" id="GO:0004789">
    <property type="term" value="F:thiamine-phosphate diphosphorylase activity"/>
    <property type="evidence" value="ECO:0007669"/>
    <property type="project" value="TreeGrafter"/>
</dbReference>
<evidence type="ECO:0000313" key="5">
    <source>
        <dbReference type="Proteomes" id="UP000003671"/>
    </source>
</evidence>
<keyword evidence="2" id="KW-0784">Thiamine biosynthesis</keyword>
<protein>
    <submittedName>
        <fullName evidence="4">Thiamine-phosphate diphosphorylase</fullName>
    </submittedName>
</protein>